<dbReference type="Proteomes" id="UP000076871">
    <property type="component" value="Unassembled WGS sequence"/>
</dbReference>
<feature type="region of interest" description="Disordered" evidence="1">
    <location>
        <begin position="555"/>
        <end position="583"/>
    </location>
</feature>
<feature type="region of interest" description="Disordered" evidence="1">
    <location>
        <begin position="470"/>
        <end position="507"/>
    </location>
</feature>
<dbReference type="GeneID" id="63831743"/>
<gene>
    <name evidence="2" type="ORF">LAESUDRAFT_815720</name>
</gene>
<feature type="region of interest" description="Disordered" evidence="1">
    <location>
        <begin position="212"/>
        <end position="244"/>
    </location>
</feature>
<feature type="compositionally biased region" description="Basic and acidic residues" evidence="1">
    <location>
        <begin position="31"/>
        <end position="47"/>
    </location>
</feature>
<feature type="compositionally biased region" description="Polar residues" evidence="1">
    <location>
        <begin position="302"/>
        <end position="313"/>
    </location>
</feature>
<keyword evidence="3" id="KW-1185">Reference proteome</keyword>
<feature type="region of interest" description="Disordered" evidence="1">
    <location>
        <begin position="1"/>
        <end position="47"/>
    </location>
</feature>
<feature type="compositionally biased region" description="Low complexity" evidence="1">
    <location>
        <begin position="656"/>
        <end position="667"/>
    </location>
</feature>
<evidence type="ECO:0000313" key="3">
    <source>
        <dbReference type="Proteomes" id="UP000076871"/>
    </source>
</evidence>
<feature type="compositionally biased region" description="Basic and acidic residues" evidence="1">
    <location>
        <begin position="332"/>
        <end position="348"/>
    </location>
</feature>
<sequence length="951" mass="106476">MLPRSKLTKRLAAAAKVRQCRRLSSSTAETGEIKPKQAKTADHEIREKARRIKKAERDERMDITMSMTPVKEYMGGFTRPRDLRISNWFPGGAYLAKRKKYEPPPPEAYTSHTVFLLETRYPVRHELGRKDAIEHFVGVCRTGDFPAVLRKMNSLNSPSEARLAMDNAIWPWVHPKAIKRQVWLEKGETLQETLARLEKEDEAAVQAMVEWEEKRERERPMEEEEEERQAQEATSSRYQRNGLRHPDAQRFFKRQGQGRQPGSHELVATELLHPEGSDGQMSQRRMFHFSLRAAADEPGSFESRTTIPGSSWSRPPKPSQDSDESTVPTYYVERKKQREAISERKEEEGGLMAELSAGILSDNVAAKTRARPEKIPVEVRDPKEGSVRHPSGFEPPTPETHFHPAAAKVATENHPILATVKQLWDERPPNAEALDHDANVESELARKKTAVDVDGPAAVLMSKVRTEQGPAGTFDALSSSGADLHASSAEIQRSIPTRRRRPEPHPEDLVSQFYIERKQEEGGLMAELDAGIHGEGLAAETKERAEKIPVEVRDPRDGTVRHPSGFKPPTPETHFHPASAKVPTEDHPIVSTVKVPWTEAGGAVAKGENGNDNGAGISGGSGSGSATRGLHTSAIVRATEVQDAELGFMSSALEEAPVSASEAAVSPKVRSHNHAREMRENDLEEDDEYEDEEEDVNAEVVEGSLDELTKTLRGRYLPTLAETPFWRPLLTVTLGTRPLATTLVRLSRGMPRGTPFYATIEPEERLALPSFPSRMRNLRLNRMEGLTLDIARLLAGERGGFLGFRWNTQQRGRGINGEQLEEPIPEEFRTIQVGVGEWYEHAEDVKERFKEDAKQAGVEGSMEVFGLDDRGARTDGVPWPSSSRTTEDSRPMTLERFAKMHGVTFEGLKGREFKNAREAFEREHFDELAQVYAKGHSTVFAVKSWVEDPQN</sequence>
<feature type="compositionally biased region" description="Basic and acidic residues" evidence="1">
    <location>
        <begin position="370"/>
        <end position="387"/>
    </location>
</feature>
<dbReference type="AlphaFoldDB" id="A0A165BTU9"/>
<dbReference type="InParanoid" id="A0A165BTU9"/>
<dbReference type="RefSeq" id="XP_040759379.1">
    <property type="nucleotide sequence ID" value="XM_040914716.1"/>
</dbReference>
<evidence type="ECO:0000313" key="2">
    <source>
        <dbReference type="EMBL" id="KZT01639.1"/>
    </source>
</evidence>
<accession>A0A165BTU9</accession>
<dbReference type="OrthoDB" id="3258969at2759"/>
<organism evidence="2 3">
    <name type="scientific">Laetiporus sulphureus 93-53</name>
    <dbReference type="NCBI Taxonomy" id="1314785"/>
    <lineage>
        <taxon>Eukaryota</taxon>
        <taxon>Fungi</taxon>
        <taxon>Dikarya</taxon>
        <taxon>Basidiomycota</taxon>
        <taxon>Agaricomycotina</taxon>
        <taxon>Agaricomycetes</taxon>
        <taxon>Polyporales</taxon>
        <taxon>Laetiporus</taxon>
    </lineage>
</organism>
<feature type="region of interest" description="Disordered" evidence="1">
    <location>
        <begin position="656"/>
        <end position="697"/>
    </location>
</feature>
<feature type="region of interest" description="Disordered" evidence="1">
    <location>
        <begin position="366"/>
        <end position="401"/>
    </location>
</feature>
<feature type="compositionally biased region" description="Acidic residues" evidence="1">
    <location>
        <begin position="682"/>
        <end position="697"/>
    </location>
</feature>
<reference evidence="2 3" key="1">
    <citation type="journal article" date="2016" name="Mol. Biol. Evol.">
        <title>Comparative Genomics of Early-Diverging Mushroom-Forming Fungi Provides Insights into the Origins of Lignocellulose Decay Capabilities.</title>
        <authorList>
            <person name="Nagy L.G."/>
            <person name="Riley R."/>
            <person name="Tritt A."/>
            <person name="Adam C."/>
            <person name="Daum C."/>
            <person name="Floudas D."/>
            <person name="Sun H."/>
            <person name="Yadav J.S."/>
            <person name="Pangilinan J."/>
            <person name="Larsson K.H."/>
            <person name="Matsuura K."/>
            <person name="Barry K."/>
            <person name="Labutti K."/>
            <person name="Kuo R."/>
            <person name="Ohm R.A."/>
            <person name="Bhattacharya S.S."/>
            <person name="Shirouzu T."/>
            <person name="Yoshinaga Y."/>
            <person name="Martin F.M."/>
            <person name="Grigoriev I.V."/>
            <person name="Hibbett D.S."/>
        </authorList>
    </citation>
    <scope>NUCLEOTIDE SEQUENCE [LARGE SCALE GENOMIC DNA]</scope>
    <source>
        <strain evidence="2 3">93-53</strain>
    </source>
</reference>
<feature type="region of interest" description="Disordered" evidence="1">
    <location>
        <begin position="869"/>
        <end position="890"/>
    </location>
</feature>
<proteinExistence type="predicted"/>
<name>A0A165BTU9_9APHY</name>
<evidence type="ECO:0000256" key="1">
    <source>
        <dbReference type="SAM" id="MobiDB-lite"/>
    </source>
</evidence>
<protein>
    <submittedName>
        <fullName evidence="2">Uncharacterized protein</fullName>
    </submittedName>
</protein>
<feature type="region of interest" description="Disordered" evidence="1">
    <location>
        <begin position="603"/>
        <end position="628"/>
    </location>
</feature>
<dbReference type="EMBL" id="KV427661">
    <property type="protein sequence ID" value="KZT01639.1"/>
    <property type="molecule type" value="Genomic_DNA"/>
</dbReference>
<feature type="region of interest" description="Disordered" evidence="1">
    <location>
        <begin position="296"/>
        <end position="351"/>
    </location>
</feature>